<organism evidence="1 2">
    <name type="scientific">Candidatus Phaeomarinibacter ectocarpi</name>
    <dbReference type="NCBI Taxonomy" id="1458461"/>
    <lineage>
        <taxon>Bacteria</taxon>
        <taxon>Pseudomonadati</taxon>
        <taxon>Pseudomonadota</taxon>
        <taxon>Alphaproteobacteria</taxon>
        <taxon>Hyphomicrobiales</taxon>
        <taxon>Parvibaculaceae</taxon>
        <taxon>Candidatus Phaeomarinibacter</taxon>
    </lineage>
</organism>
<keyword evidence="2" id="KW-1185">Reference proteome</keyword>
<name>X5MP42_9HYPH</name>
<dbReference type="EMBL" id="HG966617">
    <property type="protein sequence ID" value="CDO60886.1"/>
    <property type="molecule type" value="Genomic_DNA"/>
</dbReference>
<evidence type="ECO:0000313" key="1">
    <source>
        <dbReference type="EMBL" id="CDO60886.1"/>
    </source>
</evidence>
<evidence type="ECO:0000313" key="2">
    <source>
        <dbReference type="Proteomes" id="UP000032160"/>
    </source>
</evidence>
<reference evidence="1 2" key="1">
    <citation type="journal article" date="2014" name="Front. Genet.">
        <title>Genome and metabolic network of "Candidatus Phaeomarinobacter ectocarpi" Ec32, a new candidate genus of Alphaproteobacteria frequently associated with brown algae.</title>
        <authorList>
            <person name="Dittami S.M."/>
            <person name="Barbeyron T."/>
            <person name="Boyen C."/>
            <person name="Cambefort J."/>
            <person name="Collet G."/>
            <person name="Delage L."/>
            <person name="Gobet A."/>
            <person name="Groisillier A."/>
            <person name="Leblanc C."/>
            <person name="Michel G."/>
            <person name="Scornet D."/>
            <person name="Siegel A."/>
            <person name="Tapia J.E."/>
            <person name="Tonon T."/>
        </authorList>
    </citation>
    <scope>NUCLEOTIDE SEQUENCE [LARGE SCALE GENOMIC DNA]</scope>
    <source>
        <strain evidence="1 2">Ec32</strain>
    </source>
</reference>
<protein>
    <submittedName>
        <fullName evidence="1">Uncharacterized protein</fullName>
    </submittedName>
</protein>
<proteinExistence type="predicted"/>
<dbReference type="Proteomes" id="UP000032160">
    <property type="component" value="Chromosome I"/>
</dbReference>
<dbReference type="HOGENOM" id="CLU_2768186_0_0_5"/>
<sequence>MGIACHLGLVCPVLQGARKHHSERAVSCFILSDKMLFLVNSPTPNHVINPRSPLEIQHFVDLANPLMTC</sequence>
<dbReference type="STRING" id="1458461.BN1012_Phect2673"/>
<gene>
    <name evidence="1" type="ORF">BN1012_Phect2673</name>
</gene>
<accession>X5MP42</accession>
<dbReference type="AlphaFoldDB" id="X5MP42"/>
<dbReference type="KEGG" id="pect:BN1012_Phect2673"/>